<evidence type="ECO:0000256" key="1">
    <source>
        <dbReference type="SAM" id="MobiDB-lite"/>
    </source>
</evidence>
<proteinExistence type="predicted"/>
<protein>
    <submittedName>
        <fullName evidence="2">Uncharacterized protein</fullName>
    </submittedName>
</protein>
<keyword evidence="3" id="KW-1185">Reference proteome</keyword>
<feature type="region of interest" description="Disordered" evidence="1">
    <location>
        <begin position="112"/>
        <end position="145"/>
    </location>
</feature>
<evidence type="ECO:0000313" key="2">
    <source>
        <dbReference type="EMBL" id="KAF7726543.1"/>
    </source>
</evidence>
<accession>A0A8H7BQ74</accession>
<organism evidence="2 3">
    <name type="scientific">Apophysomyces ossiformis</name>
    <dbReference type="NCBI Taxonomy" id="679940"/>
    <lineage>
        <taxon>Eukaryota</taxon>
        <taxon>Fungi</taxon>
        <taxon>Fungi incertae sedis</taxon>
        <taxon>Mucoromycota</taxon>
        <taxon>Mucoromycotina</taxon>
        <taxon>Mucoromycetes</taxon>
        <taxon>Mucorales</taxon>
        <taxon>Mucorineae</taxon>
        <taxon>Mucoraceae</taxon>
        <taxon>Apophysomyces</taxon>
    </lineage>
</organism>
<gene>
    <name evidence="2" type="ORF">EC973_008674</name>
</gene>
<evidence type="ECO:0000313" key="3">
    <source>
        <dbReference type="Proteomes" id="UP000605846"/>
    </source>
</evidence>
<dbReference type="Proteomes" id="UP000605846">
    <property type="component" value="Unassembled WGS sequence"/>
</dbReference>
<dbReference type="AlphaFoldDB" id="A0A8H7BQ74"/>
<comment type="caution">
    <text evidence="2">The sequence shown here is derived from an EMBL/GenBank/DDBJ whole genome shotgun (WGS) entry which is preliminary data.</text>
</comment>
<dbReference type="OrthoDB" id="10632904at2759"/>
<feature type="compositionally biased region" description="Basic and acidic residues" evidence="1">
    <location>
        <begin position="71"/>
        <end position="80"/>
    </location>
</feature>
<name>A0A8H7BQ74_9FUNG</name>
<reference evidence="2" key="1">
    <citation type="submission" date="2020-01" db="EMBL/GenBank/DDBJ databases">
        <title>Genome Sequencing of Three Apophysomyces-Like Fungal Strains Confirms a Novel Fungal Genus in the Mucoromycota with divergent Burkholderia-like Endosymbiotic Bacteria.</title>
        <authorList>
            <person name="Stajich J.E."/>
            <person name="Macias A.M."/>
            <person name="Carter-House D."/>
            <person name="Lovett B."/>
            <person name="Kasson L.R."/>
            <person name="Berry K."/>
            <person name="Grigoriev I."/>
            <person name="Chang Y."/>
            <person name="Spatafora J."/>
            <person name="Kasson M.T."/>
        </authorList>
    </citation>
    <scope>NUCLEOTIDE SEQUENCE</scope>
    <source>
        <strain evidence="2">NRRL A-21654</strain>
    </source>
</reference>
<dbReference type="EMBL" id="JABAYA010000077">
    <property type="protein sequence ID" value="KAF7726543.1"/>
    <property type="molecule type" value="Genomic_DNA"/>
</dbReference>
<feature type="region of interest" description="Disordered" evidence="1">
    <location>
        <begin position="62"/>
        <end position="89"/>
    </location>
</feature>
<sequence length="145" mass="15451">MPSVGKITSPSISFGDISREEINLVLSEAGVSLIPPKKTPFATGIQRRKHAPLKTINQVKEPVVETQPETIPKEAPKEDAVEPAAVEKSITKPKPSSWAALLKSPNNVAKPAAVAPKTQEIVSNQSDKPAIQPPTPKFTGIAGKY</sequence>